<accession>A0A1L4CZK4</accession>
<dbReference type="Proteomes" id="UP000184731">
    <property type="component" value="Chromosome"/>
</dbReference>
<evidence type="ECO:0000256" key="1">
    <source>
        <dbReference type="ARBA" id="ARBA00005695"/>
    </source>
</evidence>
<reference evidence="5 6" key="1">
    <citation type="submission" date="2016-10" db="EMBL/GenBank/DDBJ databases">
        <title>Silvanigrella aquatica sp. nov., isolated from a freshwater lake located in the Black Forest, Germany, description of Silvanigrellaceae fam. nov., Silvanigrellales ord. nov., reclassification of the order Bdellovibrionales in the class Oligoflexia, reclassification of the families Bacteriovoracaceae and Halobacteriovoraceae in the new order Bacteriovoracales ord. nov., and reclassification of the family Pseudobacteriovoracaceae in the order Oligoflexiales.</title>
        <authorList>
            <person name="Hahn M.W."/>
            <person name="Schmidt J."/>
            <person name="Koll U."/>
            <person name="Rohde M."/>
            <person name="Verbag S."/>
            <person name="Pitt A."/>
            <person name="Nakai R."/>
            <person name="Naganuma T."/>
            <person name="Lang E."/>
        </authorList>
    </citation>
    <scope>NUCLEOTIDE SEQUENCE [LARGE SCALE GENOMIC DNA]</scope>
    <source>
        <strain evidence="5 6">MWH-Nonnen-W8red</strain>
    </source>
</reference>
<feature type="domain" description="Solute-binding protein family 5" evidence="4">
    <location>
        <begin position="73"/>
        <end position="427"/>
    </location>
</feature>
<gene>
    <name evidence="5" type="ORF">AXG55_05440</name>
</gene>
<dbReference type="Gene3D" id="3.90.76.10">
    <property type="entry name" value="Dipeptide-binding Protein, Domain 1"/>
    <property type="match status" value="1"/>
</dbReference>
<evidence type="ECO:0000313" key="5">
    <source>
        <dbReference type="EMBL" id="APJ03379.1"/>
    </source>
</evidence>
<comment type="similarity">
    <text evidence="1">Belongs to the bacterial solute-binding protein 5 family.</text>
</comment>
<dbReference type="SUPFAM" id="SSF53850">
    <property type="entry name" value="Periplasmic binding protein-like II"/>
    <property type="match status" value="1"/>
</dbReference>
<dbReference type="GO" id="GO:0015833">
    <property type="term" value="P:peptide transport"/>
    <property type="evidence" value="ECO:0007669"/>
    <property type="project" value="TreeGrafter"/>
</dbReference>
<dbReference type="InterPro" id="IPR039424">
    <property type="entry name" value="SBP_5"/>
</dbReference>
<evidence type="ECO:0000313" key="6">
    <source>
        <dbReference type="Proteomes" id="UP000184731"/>
    </source>
</evidence>
<dbReference type="GO" id="GO:0043190">
    <property type="term" value="C:ATP-binding cassette (ABC) transporter complex"/>
    <property type="evidence" value="ECO:0007669"/>
    <property type="project" value="InterPro"/>
</dbReference>
<keyword evidence="6" id="KW-1185">Reference proteome</keyword>
<dbReference type="CDD" id="cd00995">
    <property type="entry name" value="PBP2_NikA_DppA_OppA_like"/>
    <property type="match status" value="1"/>
</dbReference>
<proteinExistence type="inferred from homology"/>
<keyword evidence="2" id="KW-0813">Transport</keyword>
<dbReference type="Gene3D" id="3.40.190.10">
    <property type="entry name" value="Periplasmic binding protein-like II"/>
    <property type="match status" value="1"/>
</dbReference>
<dbReference type="KEGG" id="saqi:AXG55_05440"/>
<protein>
    <recommendedName>
        <fullName evidence="4">Solute-binding protein family 5 domain-containing protein</fullName>
    </recommendedName>
</protein>
<dbReference type="RefSeq" id="WP_148697110.1">
    <property type="nucleotide sequence ID" value="NZ_CP017834.1"/>
</dbReference>
<dbReference type="Gene3D" id="3.10.105.10">
    <property type="entry name" value="Dipeptide-binding Protein, Domain 3"/>
    <property type="match status" value="1"/>
</dbReference>
<keyword evidence="3" id="KW-0732">Signal</keyword>
<dbReference type="GO" id="GO:1904680">
    <property type="term" value="F:peptide transmembrane transporter activity"/>
    <property type="evidence" value="ECO:0007669"/>
    <property type="project" value="TreeGrafter"/>
</dbReference>
<dbReference type="PANTHER" id="PTHR30290">
    <property type="entry name" value="PERIPLASMIC BINDING COMPONENT OF ABC TRANSPORTER"/>
    <property type="match status" value="1"/>
</dbReference>
<dbReference type="GO" id="GO:0030288">
    <property type="term" value="C:outer membrane-bounded periplasmic space"/>
    <property type="evidence" value="ECO:0007669"/>
    <property type="project" value="UniProtKB-ARBA"/>
</dbReference>
<name>A0A1L4CZK4_9BACT</name>
<dbReference type="PIRSF" id="PIRSF002741">
    <property type="entry name" value="MppA"/>
    <property type="match status" value="1"/>
</dbReference>
<evidence type="ECO:0000256" key="2">
    <source>
        <dbReference type="ARBA" id="ARBA00022448"/>
    </source>
</evidence>
<dbReference type="STRING" id="1915309.AXG55_05440"/>
<dbReference type="EMBL" id="CP017834">
    <property type="protein sequence ID" value="APJ03379.1"/>
    <property type="molecule type" value="Genomic_DNA"/>
</dbReference>
<evidence type="ECO:0000259" key="4">
    <source>
        <dbReference type="Pfam" id="PF00496"/>
    </source>
</evidence>
<organism evidence="5 6">
    <name type="scientific">Silvanigrella aquatica</name>
    <dbReference type="NCBI Taxonomy" id="1915309"/>
    <lineage>
        <taxon>Bacteria</taxon>
        <taxon>Pseudomonadati</taxon>
        <taxon>Bdellovibrionota</taxon>
        <taxon>Oligoflexia</taxon>
        <taxon>Silvanigrellales</taxon>
        <taxon>Silvanigrellaceae</taxon>
        <taxon>Silvanigrella</taxon>
    </lineage>
</organism>
<sequence length="512" mass="61319">MKYVKVIIILFFSFFQCYSFSSIKSHKQDKVIHIGMTMFLKELDPVKAWSHQHYLLFACVYDTLVRLEENGSLKGRLAERWTVSKDLTTYTFYINKQALFHNGDTVTTEDVAWSLSRHLWFNSESNTLSYLQNVLKNSENIKYGEIIPSIEVVDSHTIKFHLKAPYPPFVGILSSDLFVIYQKKNFDPKKPMGSGPFSAYYDTKDEKWIMKKNKNYFLEKIISNEIHFYNLKNTKDGYDDFNNEKLDVLLGFPPEHKLAVSFNDNFNMEKISSARFAHLFFNHNKKIFHNKMFREELAYIVQQPFADENFHSHIFKYNPHFFPKGIMPKNYYNRKPIPYVSHEEFKKKWKYPKKFVILINKESLAPHMMRSFEKAFATVGIRVEWRIVYNSMIEELAKKEFDLVLATYSSNFPDPESYLDPLRQESKFSFGNIPSQNLFQKLETIRYTPNQKERLHKIGKIFQEFEEEYYFIPLFHMHYPYILYKNDIHVPEANYYYESEMWKLHWKEEAKN</sequence>
<dbReference type="OrthoDB" id="9801912at2"/>
<dbReference type="InterPro" id="IPR030678">
    <property type="entry name" value="Peptide/Ni-bd"/>
</dbReference>
<dbReference type="Pfam" id="PF00496">
    <property type="entry name" value="SBP_bac_5"/>
    <property type="match status" value="1"/>
</dbReference>
<evidence type="ECO:0000256" key="3">
    <source>
        <dbReference type="ARBA" id="ARBA00022729"/>
    </source>
</evidence>
<dbReference type="PANTHER" id="PTHR30290:SF9">
    <property type="entry name" value="OLIGOPEPTIDE-BINDING PROTEIN APPA"/>
    <property type="match status" value="1"/>
</dbReference>
<dbReference type="InterPro" id="IPR000914">
    <property type="entry name" value="SBP_5_dom"/>
</dbReference>
<dbReference type="AlphaFoldDB" id="A0A1L4CZK4"/>